<name>A0ABT1VS32_9GAMM</name>
<keyword evidence="2" id="KW-1185">Reference proteome</keyword>
<sequence length="118" mass="13268">MLLDKLKALECSLHGEKRHDRNWLEQRLHPDFCEITRSGISVNRAETLASLVQERVAPIIISDDFQLITTTECSAILHYRTFESNGAKASLRASCWVRSSEDVWTLIFHQGTPAAGSA</sequence>
<evidence type="ECO:0000313" key="1">
    <source>
        <dbReference type="EMBL" id="MCQ8230362.1"/>
    </source>
</evidence>
<dbReference type="Gene3D" id="3.10.450.50">
    <property type="match status" value="1"/>
</dbReference>
<dbReference type="EMBL" id="JANIET010000003">
    <property type="protein sequence ID" value="MCQ8230362.1"/>
    <property type="molecule type" value="Genomic_DNA"/>
</dbReference>
<organism evidence="1 2">
    <name type="scientific">Pantoea trifolii</name>
    <dbReference type="NCBI Taxonomy" id="2968030"/>
    <lineage>
        <taxon>Bacteria</taxon>
        <taxon>Pseudomonadati</taxon>
        <taxon>Pseudomonadota</taxon>
        <taxon>Gammaproteobacteria</taxon>
        <taxon>Enterobacterales</taxon>
        <taxon>Erwiniaceae</taxon>
        <taxon>Pantoea</taxon>
    </lineage>
</organism>
<reference evidence="1 2" key="1">
    <citation type="submission" date="2022-07" db="EMBL/GenBank/DDBJ databases">
        <title>Pantoea trifolii sp. nov. isolated from root nodules of Trifolium rubens.</title>
        <authorList>
            <person name="Kalita M."/>
            <person name="Wdowiak-Wrobel S."/>
            <person name="Marek-Kozaczuk M."/>
            <person name="Palusinska-Szysz M."/>
            <person name="Sokolowski W."/>
            <person name="Coutinho T."/>
            <person name="Hlahane L."/>
        </authorList>
    </citation>
    <scope>NUCLEOTIDE SEQUENCE [LARGE SCALE GENOMIC DNA]</scope>
    <source>
        <strain evidence="1 2">MMK2</strain>
    </source>
</reference>
<dbReference type="InterPro" id="IPR032710">
    <property type="entry name" value="NTF2-like_dom_sf"/>
</dbReference>
<dbReference type="SUPFAM" id="SSF54427">
    <property type="entry name" value="NTF2-like"/>
    <property type="match status" value="1"/>
</dbReference>
<dbReference type="Proteomes" id="UP001300015">
    <property type="component" value="Unassembled WGS sequence"/>
</dbReference>
<comment type="caution">
    <text evidence="1">The sequence shown here is derived from an EMBL/GenBank/DDBJ whole genome shotgun (WGS) entry which is preliminary data.</text>
</comment>
<accession>A0ABT1VS32</accession>
<evidence type="ECO:0000313" key="2">
    <source>
        <dbReference type="Proteomes" id="UP001300015"/>
    </source>
</evidence>
<protein>
    <submittedName>
        <fullName evidence="1">DUF4440 domain-containing protein</fullName>
    </submittedName>
</protein>
<gene>
    <name evidence="1" type="ORF">NQH49_23130</name>
</gene>
<proteinExistence type="predicted"/>